<reference evidence="3" key="1">
    <citation type="submission" date="2020-06" db="EMBL/GenBank/DDBJ databases">
        <authorList>
            <person name="Li T."/>
            <person name="Hu X."/>
            <person name="Zhang T."/>
            <person name="Song X."/>
            <person name="Zhang H."/>
            <person name="Dai N."/>
            <person name="Sheng W."/>
            <person name="Hou X."/>
            <person name="Wei L."/>
        </authorList>
    </citation>
    <scope>NUCLEOTIDE SEQUENCE</scope>
    <source>
        <strain evidence="3">KEN8</strain>
        <tissue evidence="3">Leaf</tissue>
    </source>
</reference>
<gene>
    <name evidence="3" type="ORF">Scaly_2648500</name>
</gene>
<reference evidence="3" key="2">
    <citation type="journal article" date="2024" name="Plant">
        <title>Genomic evolution and insights into agronomic trait innovations of Sesamum species.</title>
        <authorList>
            <person name="Miao H."/>
            <person name="Wang L."/>
            <person name="Qu L."/>
            <person name="Liu H."/>
            <person name="Sun Y."/>
            <person name="Le M."/>
            <person name="Wang Q."/>
            <person name="Wei S."/>
            <person name="Zheng Y."/>
            <person name="Lin W."/>
            <person name="Duan Y."/>
            <person name="Cao H."/>
            <person name="Xiong S."/>
            <person name="Wang X."/>
            <person name="Wei L."/>
            <person name="Li C."/>
            <person name="Ma Q."/>
            <person name="Ju M."/>
            <person name="Zhao R."/>
            <person name="Li G."/>
            <person name="Mu C."/>
            <person name="Tian Q."/>
            <person name="Mei H."/>
            <person name="Zhang T."/>
            <person name="Gao T."/>
            <person name="Zhang H."/>
        </authorList>
    </citation>
    <scope>NUCLEOTIDE SEQUENCE</scope>
    <source>
        <strain evidence="3">KEN8</strain>
    </source>
</reference>
<comment type="caution">
    <text evidence="3">The sequence shown here is derived from an EMBL/GenBank/DDBJ whole genome shotgun (WGS) entry which is preliminary data.</text>
</comment>
<dbReference type="EMBL" id="JACGWM010001595">
    <property type="protein sequence ID" value="KAL0291144.1"/>
    <property type="molecule type" value="Genomic_DNA"/>
</dbReference>
<name>A0AAW2J9G8_9LAMI</name>
<proteinExistence type="predicted"/>
<evidence type="ECO:0000313" key="3">
    <source>
        <dbReference type="EMBL" id="KAL0291144.1"/>
    </source>
</evidence>
<protein>
    <recommendedName>
        <fullName evidence="2">Transposase MuDR plant domain-containing protein</fullName>
    </recommendedName>
</protein>
<evidence type="ECO:0000259" key="2">
    <source>
        <dbReference type="Pfam" id="PF03108"/>
    </source>
</evidence>
<feature type="region of interest" description="Disordered" evidence="1">
    <location>
        <begin position="166"/>
        <end position="185"/>
    </location>
</feature>
<sequence length="322" mass="36529">MNASEDEDVFYDYDFNLSGDDMLFYDYVDANVAFGGSKSDDDFDSTYGFDDEGKMKYQMYNPRAENKNPDLKLGLIFSSKEDAKFAIQSHCLRRGMMMNFEKNDKKRLKAVCKKEGCTWFVYASKMQNDNTWQIKSYNPEARGLGITKDTTLKANVSKWQAYRAKKKEKVGRPQRLRRREPDEPLAPTANPFSLFSLCLPLTLNGISMSQRNAHRSKDLTLGVGLRICLGAMKPTLEGVLRLVGMIGIHGSDSMGLVVGLEESWQSRAYEDCILDMARGGCAIGHGHHKLYPVQSEYVARIVDSKKESVPYQYCDREISYAL</sequence>
<dbReference type="InterPro" id="IPR004332">
    <property type="entry name" value="Transposase_MuDR"/>
</dbReference>
<dbReference type="AlphaFoldDB" id="A0AAW2J9G8"/>
<dbReference type="Pfam" id="PF03108">
    <property type="entry name" value="DBD_Tnp_Mut"/>
    <property type="match status" value="1"/>
</dbReference>
<organism evidence="3">
    <name type="scientific">Sesamum calycinum</name>
    <dbReference type="NCBI Taxonomy" id="2727403"/>
    <lineage>
        <taxon>Eukaryota</taxon>
        <taxon>Viridiplantae</taxon>
        <taxon>Streptophyta</taxon>
        <taxon>Embryophyta</taxon>
        <taxon>Tracheophyta</taxon>
        <taxon>Spermatophyta</taxon>
        <taxon>Magnoliopsida</taxon>
        <taxon>eudicotyledons</taxon>
        <taxon>Gunneridae</taxon>
        <taxon>Pentapetalae</taxon>
        <taxon>asterids</taxon>
        <taxon>lamiids</taxon>
        <taxon>Lamiales</taxon>
        <taxon>Pedaliaceae</taxon>
        <taxon>Sesamum</taxon>
    </lineage>
</organism>
<accession>A0AAW2J9G8</accession>
<feature type="compositionally biased region" description="Basic residues" evidence="1">
    <location>
        <begin position="166"/>
        <end position="178"/>
    </location>
</feature>
<feature type="domain" description="Transposase MuDR plant" evidence="2">
    <location>
        <begin position="71"/>
        <end position="134"/>
    </location>
</feature>
<evidence type="ECO:0000256" key="1">
    <source>
        <dbReference type="SAM" id="MobiDB-lite"/>
    </source>
</evidence>